<evidence type="ECO:0000313" key="1">
    <source>
        <dbReference type="EMBL" id="WSB66636.1"/>
    </source>
</evidence>
<reference evidence="1 2" key="1">
    <citation type="submission" date="2022-10" db="EMBL/GenBank/DDBJ databases">
        <title>The complete genomes of actinobacterial strains from the NBC collection.</title>
        <authorList>
            <person name="Joergensen T.S."/>
            <person name="Alvarez Arevalo M."/>
            <person name="Sterndorff E.B."/>
            <person name="Faurdal D."/>
            <person name="Vuksanovic O."/>
            <person name="Mourched A.-S."/>
            <person name="Charusanti P."/>
            <person name="Shaw S."/>
            <person name="Blin K."/>
            <person name="Weber T."/>
        </authorList>
    </citation>
    <scope>NUCLEOTIDE SEQUENCE [LARGE SCALE GENOMIC DNA]</scope>
    <source>
        <strain evidence="1 2">NBC 01774</strain>
    </source>
</reference>
<dbReference type="RefSeq" id="WP_326615759.1">
    <property type="nucleotide sequence ID" value="NZ_CP109106.1"/>
</dbReference>
<dbReference type="EMBL" id="CP109106">
    <property type="protein sequence ID" value="WSB66636.1"/>
    <property type="molecule type" value="Genomic_DNA"/>
</dbReference>
<evidence type="ECO:0008006" key="3">
    <source>
        <dbReference type="Google" id="ProtNLM"/>
    </source>
</evidence>
<proteinExistence type="predicted"/>
<protein>
    <recommendedName>
        <fullName evidence="3">Lipoprotein</fullName>
    </recommendedName>
</protein>
<organism evidence="1 2">
    <name type="scientific">Streptomyces decoyicus</name>
    <dbReference type="NCBI Taxonomy" id="249567"/>
    <lineage>
        <taxon>Bacteria</taxon>
        <taxon>Bacillati</taxon>
        <taxon>Actinomycetota</taxon>
        <taxon>Actinomycetes</taxon>
        <taxon>Kitasatosporales</taxon>
        <taxon>Streptomycetaceae</taxon>
        <taxon>Streptomyces</taxon>
    </lineage>
</organism>
<name>A0ABZ1F8V4_9ACTN</name>
<sequence>MNDGEEAAQNNQGAAQVQVEITGCPPEDAYTVFTALDTLFVSDRAKDDAPRDQEGAGTAVWAATIDVSEAPAQTAPRRLTGPVTATFQGSYWATDRLRAGLGSAFTVHDVGSTSGDQEQEVQLRLDNCGA</sequence>
<gene>
    <name evidence="1" type="ORF">OG863_00785</name>
</gene>
<accession>A0ABZ1F8V4</accession>
<dbReference type="Proteomes" id="UP001344251">
    <property type="component" value="Chromosome"/>
</dbReference>
<evidence type="ECO:0000313" key="2">
    <source>
        <dbReference type="Proteomes" id="UP001344251"/>
    </source>
</evidence>
<keyword evidence="2" id="KW-1185">Reference proteome</keyword>